<evidence type="ECO:0000313" key="4">
    <source>
        <dbReference type="Proteomes" id="UP000624244"/>
    </source>
</evidence>
<dbReference type="PANTHER" id="PTHR33112:SF1">
    <property type="entry name" value="HETEROKARYON INCOMPATIBILITY DOMAIN-CONTAINING PROTEIN"/>
    <property type="match status" value="1"/>
</dbReference>
<feature type="domain" description="Heterokaryon incompatibility" evidence="2">
    <location>
        <begin position="184"/>
        <end position="277"/>
    </location>
</feature>
<proteinExistence type="predicted"/>
<evidence type="ECO:0000313" key="3">
    <source>
        <dbReference type="EMBL" id="KAF5852269.1"/>
    </source>
</evidence>
<evidence type="ECO:0000256" key="1">
    <source>
        <dbReference type="SAM" id="MobiDB-lite"/>
    </source>
</evidence>
<protein>
    <recommendedName>
        <fullName evidence="2">Heterokaryon incompatibility domain-containing protein</fullName>
    </recommendedName>
</protein>
<name>A0A8H6DY64_COCSA</name>
<dbReference type="Pfam" id="PF06985">
    <property type="entry name" value="HET"/>
    <property type="match status" value="1"/>
</dbReference>
<evidence type="ECO:0000259" key="2">
    <source>
        <dbReference type="Pfam" id="PF06985"/>
    </source>
</evidence>
<dbReference type="PANTHER" id="PTHR33112">
    <property type="entry name" value="DOMAIN PROTEIN, PUTATIVE-RELATED"/>
    <property type="match status" value="1"/>
</dbReference>
<dbReference type="InterPro" id="IPR010730">
    <property type="entry name" value="HET"/>
</dbReference>
<reference evidence="3" key="1">
    <citation type="submission" date="2019-11" db="EMBL/GenBank/DDBJ databases">
        <title>Bipolaris sorokiniana Genome sequencing.</title>
        <authorList>
            <person name="Wang H."/>
        </authorList>
    </citation>
    <scope>NUCLEOTIDE SEQUENCE</scope>
</reference>
<comment type="caution">
    <text evidence="3">The sequence shown here is derived from an EMBL/GenBank/DDBJ whole genome shotgun (WGS) entry which is preliminary data.</text>
</comment>
<dbReference type="Proteomes" id="UP000624244">
    <property type="component" value="Unassembled WGS sequence"/>
</dbReference>
<organism evidence="3 4">
    <name type="scientific">Cochliobolus sativus</name>
    <name type="common">Common root rot and spot blotch fungus</name>
    <name type="synonym">Bipolaris sorokiniana</name>
    <dbReference type="NCBI Taxonomy" id="45130"/>
    <lineage>
        <taxon>Eukaryota</taxon>
        <taxon>Fungi</taxon>
        <taxon>Dikarya</taxon>
        <taxon>Ascomycota</taxon>
        <taxon>Pezizomycotina</taxon>
        <taxon>Dothideomycetes</taxon>
        <taxon>Pleosporomycetidae</taxon>
        <taxon>Pleosporales</taxon>
        <taxon>Pleosporineae</taxon>
        <taxon>Pleosporaceae</taxon>
        <taxon>Bipolaris</taxon>
    </lineage>
</organism>
<feature type="region of interest" description="Disordered" evidence="1">
    <location>
        <begin position="70"/>
        <end position="89"/>
    </location>
</feature>
<sequence length="598" mass="66296">MINTEIDQKDGLCPACKALDEKFSTPQSGDAQVMSFLKDSLHQDCVSCKTLSDCFHSDRLVVALFHDEREDEETQSESSEGSIESCAEPTNKKPLQQILVWDSVDPMHDHTFIPAENHISRPGKHASADLIRAKQWLESCRSNHASDDASGRTCTVQPVRMKTPLRIIDCSTLRVRELMPGESYACLSYVWGNVAPAKVAVDSQIDPGSISKTISDAIYVAEKLGIPRLWVDQYCIVQDESILRKEAIASMNLIYGGAEVTIAAASGIDASHGLPGVLGTDRSGLIQTPVTLGSRQFFEEPVHKQLDESQYFPKELSFAKDGLKAVEGILEACGKDRPGPYQFRHFYGIPLIYFTDGITDEISFSAQGLVWWTSHQSADTGVEEPLAPDESGLPSWTWASQKSRSKCSIATLDFCDLDASWLNFQELKCHITNRDGKTIDVFEFVTSSLSEHYLNFFPWIDVTSWTVRSQINASDLGHSKKTVFGGMGNASFKFDEGVPRNDEAITAIFIGTGEAWTRSTDSDGGLVFLLIRPTTPNTFSRVGIWHLYEEAKVLSLDEVMADPEPTLLKRFTEDPERYLNSCGLSHGAVVEKRTVRLV</sequence>
<dbReference type="AlphaFoldDB" id="A0A8H6DY64"/>
<accession>A0A8H6DY64</accession>
<dbReference type="EMBL" id="WNKQ01000004">
    <property type="protein sequence ID" value="KAF5852269.1"/>
    <property type="molecule type" value="Genomic_DNA"/>
</dbReference>
<gene>
    <name evidence="3" type="ORF">GGP41_000963</name>
</gene>